<dbReference type="InParanoid" id="H3GVZ0"/>
<dbReference type="PANTHER" id="PTHR35152:SF1">
    <property type="entry name" value="DOMAIN SIGNALLING PROTEIN, PUTATIVE (AFU_ORTHOLOGUE AFUA_5G11310)-RELATED"/>
    <property type="match status" value="1"/>
</dbReference>
<dbReference type="HOGENOM" id="CLU_051446_0_0_1"/>
<reference evidence="5" key="1">
    <citation type="journal article" date="2006" name="Science">
        <title>Phytophthora genome sequences uncover evolutionary origins and mechanisms of pathogenesis.</title>
        <authorList>
            <person name="Tyler B.M."/>
            <person name="Tripathy S."/>
            <person name="Zhang X."/>
            <person name="Dehal P."/>
            <person name="Jiang R.H."/>
            <person name="Aerts A."/>
            <person name="Arredondo F.D."/>
            <person name="Baxter L."/>
            <person name="Bensasson D."/>
            <person name="Beynon J.L."/>
            <person name="Chapman J."/>
            <person name="Damasceno C.M."/>
            <person name="Dorrance A.E."/>
            <person name="Dou D."/>
            <person name="Dickerman A.W."/>
            <person name="Dubchak I.L."/>
            <person name="Garbelotto M."/>
            <person name="Gijzen M."/>
            <person name="Gordon S.G."/>
            <person name="Govers F."/>
            <person name="Grunwald N.J."/>
            <person name="Huang W."/>
            <person name="Ivors K.L."/>
            <person name="Jones R.W."/>
            <person name="Kamoun S."/>
            <person name="Krampis K."/>
            <person name="Lamour K.H."/>
            <person name="Lee M.K."/>
            <person name="McDonald W.H."/>
            <person name="Medina M."/>
            <person name="Meijer H.J."/>
            <person name="Nordberg E.K."/>
            <person name="Maclean D.J."/>
            <person name="Ospina-Giraldo M.D."/>
            <person name="Morris P.F."/>
            <person name="Phuntumart V."/>
            <person name="Putnam N.H."/>
            <person name="Rash S."/>
            <person name="Rose J.K."/>
            <person name="Sakihama Y."/>
            <person name="Salamov A.A."/>
            <person name="Savidor A."/>
            <person name="Scheuring C.F."/>
            <person name="Smith B.M."/>
            <person name="Sobral B.W."/>
            <person name="Terry A."/>
            <person name="Torto-Alalibo T.A."/>
            <person name="Win J."/>
            <person name="Xu Z."/>
            <person name="Zhang H."/>
            <person name="Grigoriev I.V."/>
            <person name="Rokhsar D.S."/>
            <person name="Boore J.L."/>
        </authorList>
    </citation>
    <scope>NUCLEOTIDE SEQUENCE [LARGE SCALE GENOMIC DNA]</scope>
    <source>
        <strain evidence="5">Pr102</strain>
    </source>
</reference>
<feature type="transmembrane region" description="Helical" evidence="2">
    <location>
        <begin position="35"/>
        <end position="62"/>
    </location>
</feature>
<dbReference type="VEuPathDB" id="FungiDB:KRP23_9095"/>
<feature type="transmembrane region" description="Helical" evidence="2">
    <location>
        <begin position="82"/>
        <end position="103"/>
    </location>
</feature>
<feature type="transmembrane region" description="Helical" evidence="2">
    <location>
        <begin position="185"/>
        <end position="209"/>
    </location>
</feature>
<feature type="compositionally biased region" description="Low complexity" evidence="1">
    <location>
        <begin position="335"/>
        <end position="346"/>
    </location>
</feature>
<keyword evidence="2" id="KW-1133">Transmembrane helix</keyword>
<feature type="transmembrane region" description="Helical" evidence="2">
    <location>
        <begin position="152"/>
        <end position="173"/>
    </location>
</feature>
<dbReference type="eggNOG" id="ENOG502S7QD">
    <property type="taxonomic scope" value="Eukaryota"/>
</dbReference>
<evidence type="ECO:0000256" key="1">
    <source>
        <dbReference type="SAM" id="MobiDB-lite"/>
    </source>
</evidence>
<reference evidence="4" key="2">
    <citation type="submission" date="2015-06" db="UniProtKB">
        <authorList>
            <consortium name="EnsemblProtists"/>
        </authorList>
    </citation>
    <scope>IDENTIFICATION</scope>
    <source>
        <strain evidence="4">Pr102</strain>
    </source>
</reference>
<evidence type="ECO:0000256" key="2">
    <source>
        <dbReference type="SAM" id="Phobius"/>
    </source>
</evidence>
<dbReference type="PANTHER" id="PTHR35152">
    <property type="entry name" value="DOMAIN SIGNALLING PROTEIN, PUTATIVE (AFU_ORTHOLOGUE AFUA_5G11310)-RELATED"/>
    <property type="match status" value="1"/>
</dbReference>
<keyword evidence="5" id="KW-1185">Reference proteome</keyword>
<dbReference type="Pfam" id="PF03707">
    <property type="entry name" value="MHYT"/>
    <property type="match status" value="2"/>
</dbReference>
<name>H3GVZ0_PHYRM</name>
<dbReference type="VEuPathDB" id="FungiDB:KRP22_4719"/>
<dbReference type="STRING" id="164328.H3GVZ0"/>
<organism evidence="4 5">
    <name type="scientific">Phytophthora ramorum</name>
    <name type="common">Sudden oak death agent</name>
    <dbReference type="NCBI Taxonomy" id="164328"/>
    <lineage>
        <taxon>Eukaryota</taxon>
        <taxon>Sar</taxon>
        <taxon>Stramenopiles</taxon>
        <taxon>Oomycota</taxon>
        <taxon>Peronosporomycetes</taxon>
        <taxon>Peronosporales</taxon>
        <taxon>Peronosporaceae</taxon>
        <taxon>Phytophthora</taxon>
    </lineage>
</organism>
<dbReference type="EnsemblProtists" id="Phyra81585">
    <property type="protein sequence ID" value="Phyra81585"/>
    <property type="gene ID" value="Phyra81585"/>
</dbReference>
<dbReference type="Proteomes" id="UP000005238">
    <property type="component" value="Unassembled WGS sequence"/>
</dbReference>
<feature type="compositionally biased region" description="Polar residues" evidence="1">
    <location>
        <begin position="350"/>
        <end position="369"/>
    </location>
</feature>
<feature type="transmembrane region" description="Helical" evidence="2">
    <location>
        <begin position="263"/>
        <end position="282"/>
    </location>
</feature>
<keyword evidence="2" id="KW-0472">Membrane</keyword>
<protein>
    <recommendedName>
        <fullName evidence="3">MHYT domain-containing protein</fullName>
    </recommendedName>
</protein>
<proteinExistence type="predicted"/>
<sequence length="369" mass="39508">MPTHFIFFAFLQNAEPKEMDSSGEISQHWQVSKIFLSYLIAITGSFCIALGGCGIWCMHFTGMNALELTREDGSVLTVNFEAGLTILSFICAVGGVFIGLWIASADPFFLELEQEKRKNILVKDLAATAMSDVVNKQKVAKRIKFIALFSRLPRIAGGGLFAALGVLVMHYLGMMAQRADVEMTLSAGVVVVSVLIAFFTATAAFWILFRADSEMLRLGSALIMGIAVCGTHYSGMGAASYVYTENTGMGHAGVVMKGSQAAILASHGSLLFCYWVMTWSVASSVRNIASMTSTLSKVSKRDPGATGPRKIVVGQVKMNESSIRVSEHDVKANTAGGPAAPEAPRGLTVPQESMPDTGSKSSVSEFDEV</sequence>
<dbReference type="InterPro" id="IPR005330">
    <property type="entry name" value="MHYT_dom"/>
</dbReference>
<evidence type="ECO:0000313" key="4">
    <source>
        <dbReference type="EnsemblProtists" id="Phyra81585"/>
    </source>
</evidence>
<evidence type="ECO:0000259" key="3">
    <source>
        <dbReference type="PROSITE" id="PS50924"/>
    </source>
</evidence>
<dbReference type="PROSITE" id="PS50924">
    <property type="entry name" value="MHYT"/>
    <property type="match status" value="1"/>
</dbReference>
<dbReference type="OMA" id="MHFTGMN"/>
<dbReference type="AlphaFoldDB" id="H3GVZ0"/>
<keyword evidence="2" id="KW-0812">Transmembrane</keyword>
<dbReference type="EMBL" id="DS566058">
    <property type="status" value="NOT_ANNOTATED_CDS"/>
    <property type="molecule type" value="Genomic_DNA"/>
</dbReference>
<feature type="region of interest" description="Disordered" evidence="1">
    <location>
        <begin position="326"/>
        <end position="369"/>
    </location>
</feature>
<evidence type="ECO:0000313" key="5">
    <source>
        <dbReference type="Proteomes" id="UP000005238"/>
    </source>
</evidence>
<feature type="transmembrane region" description="Helical" evidence="2">
    <location>
        <begin position="221"/>
        <end position="243"/>
    </location>
</feature>
<feature type="domain" description="MHYT" evidence="3">
    <location>
        <begin position="5"/>
        <end position="242"/>
    </location>
</feature>
<accession>H3GVZ0</accession>